<keyword evidence="5 10" id="KW-1133">Transmembrane helix</keyword>
<feature type="transmembrane region" description="Helical" evidence="10">
    <location>
        <begin position="247"/>
        <end position="266"/>
    </location>
</feature>
<evidence type="ECO:0000256" key="2">
    <source>
        <dbReference type="ARBA" id="ARBA00006175"/>
    </source>
</evidence>
<evidence type="ECO:0000256" key="8">
    <source>
        <dbReference type="RuleBase" id="RU000477"/>
    </source>
</evidence>
<dbReference type="GO" id="GO:0016323">
    <property type="term" value="C:basolateral plasma membrane"/>
    <property type="evidence" value="ECO:0007669"/>
    <property type="project" value="TreeGrafter"/>
</dbReference>
<evidence type="ECO:0000256" key="1">
    <source>
        <dbReference type="ARBA" id="ARBA00004141"/>
    </source>
</evidence>
<feature type="region of interest" description="Disordered" evidence="9">
    <location>
        <begin position="298"/>
        <end position="349"/>
    </location>
</feature>
<comment type="function">
    <text evidence="7">Aquaglyceroporin that may modulate the water content and osmolytes during anhydrobiosis.</text>
</comment>
<dbReference type="NCBIfam" id="TIGR00861">
    <property type="entry name" value="MIP"/>
    <property type="match status" value="1"/>
</dbReference>
<dbReference type="Gene3D" id="1.20.1080.10">
    <property type="entry name" value="Glycerol uptake facilitator protein"/>
    <property type="match status" value="1"/>
</dbReference>
<evidence type="ECO:0000256" key="7">
    <source>
        <dbReference type="ARBA" id="ARBA00045280"/>
    </source>
</evidence>
<evidence type="ECO:0000313" key="12">
    <source>
        <dbReference type="WBParaSite" id="MBELARI_LOCUS19325.1"/>
    </source>
</evidence>
<reference evidence="12" key="1">
    <citation type="submission" date="2024-02" db="UniProtKB">
        <authorList>
            <consortium name="WormBaseParasite"/>
        </authorList>
    </citation>
    <scope>IDENTIFICATION</scope>
</reference>
<feature type="transmembrane region" description="Helical" evidence="10">
    <location>
        <begin position="58"/>
        <end position="79"/>
    </location>
</feature>
<dbReference type="InterPro" id="IPR023271">
    <property type="entry name" value="Aquaporin-like"/>
</dbReference>
<feature type="transmembrane region" description="Helical" evidence="10">
    <location>
        <begin position="99"/>
        <end position="118"/>
    </location>
</feature>
<dbReference type="InterPro" id="IPR000425">
    <property type="entry name" value="MIP"/>
</dbReference>
<protein>
    <submittedName>
        <fullName evidence="12">Aquaporin</fullName>
    </submittedName>
</protein>
<feature type="transmembrane region" description="Helical" evidence="10">
    <location>
        <begin position="21"/>
        <end position="38"/>
    </location>
</feature>
<feature type="compositionally biased region" description="Polar residues" evidence="9">
    <location>
        <begin position="336"/>
        <end position="349"/>
    </location>
</feature>
<dbReference type="AlphaFoldDB" id="A0AAF3EYM7"/>
<evidence type="ECO:0000256" key="4">
    <source>
        <dbReference type="ARBA" id="ARBA00022692"/>
    </source>
</evidence>
<comment type="similarity">
    <text evidence="2 8">Belongs to the MIP/aquaporin (TC 1.A.8) family.</text>
</comment>
<dbReference type="Pfam" id="PF00230">
    <property type="entry name" value="MIP"/>
    <property type="match status" value="1"/>
</dbReference>
<dbReference type="PANTHER" id="PTHR43829:SF4">
    <property type="entry name" value="AQUAPORIN-9"/>
    <property type="match status" value="1"/>
</dbReference>
<evidence type="ECO:0000256" key="9">
    <source>
        <dbReference type="SAM" id="MobiDB-lite"/>
    </source>
</evidence>
<keyword evidence="6 10" id="KW-0472">Membrane</keyword>
<name>A0AAF3EYM7_9BILA</name>
<feature type="transmembrane region" description="Helical" evidence="10">
    <location>
        <begin position="158"/>
        <end position="176"/>
    </location>
</feature>
<comment type="subcellular location">
    <subcellularLocation>
        <location evidence="1">Membrane</location>
        <topology evidence="1">Multi-pass membrane protein</topology>
    </subcellularLocation>
</comment>
<organism evidence="11 12">
    <name type="scientific">Mesorhabditis belari</name>
    <dbReference type="NCBI Taxonomy" id="2138241"/>
    <lineage>
        <taxon>Eukaryota</taxon>
        <taxon>Metazoa</taxon>
        <taxon>Ecdysozoa</taxon>
        <taxon>Nematoda</taxon>
        <taxon>Chromadorea</taxon>
        <taxon>Rhabditida</taxon>
        <taxon>Rhabditina</taxon>
        <taxon>Rhabditomorpha</taxon>
        <taxon>Rhabditoidea</taxon>
        <taxon>Rhabditidae</taxon>
        <taxon>Mesorhabditinae</taxon>
        <taxon>Mesorhabditis</taxon>
    </lineage>
</organism>
<dbReference type="Proteomes" id="UP000887575">
    <property type="component" value="Unassembled WGS sequence"/>
</dbReference>
<dbReference type="PANTHER" id="PTHR43829">
    <property type="entry name" value="AQUAPORIN OR AQUAGLYCEROPORIN RELATED"/>
    <property type="match status" value="1"/>
</dbReference>
<evidence type="ECO:0000256" key="3">
    <source>
        <dbReference type="ARBA" id="ARBA00022448"/>
    </source>
</evidence>
<keyword evidence="4 8" id="KW-0812">Transmembrane</keyword>
<keyword evidence="11" id="KW-1185">Reference proteome</keyword>
<dbReference type="PRINTS" id="PR00783">
    <property type="entry name" value="MINTRINSICP"/>
</dbReference>
<proteinExistence type="inferred from homology"/>
<accession>A0AAF3EYM7</accession>
<dbReference type="WBParaSite" id="MBELARI_LOCUS19325.1">
    <property type="protein sequence ID" value="MBELARI_LOCUS19325.1"/>
    <property type="gene ID" value="MBELARI_LOCUS19325"/>
</dbReference>
<dbReference type="InterPro" id="IPR050363">
    <property type="entry name" value="MIP/Aquaporin"/>
</dbReference>
<sequence length="349" mass="37261">MAMEDFREKIVGNFRIEDKSLLRELLAEMIGTFMLVFIGTSANVQGAMPGGDAAVATIAWGIGFMFAVYLAASVSGGHLNPSISLAQLILGNLSAGRMLSYWIVQVIGAFLGAGMTWFGHFDDLRYLGSGEKEVIGGNATAGLFATYPTAHMSTWGSLFDQIIGTALLSGLVCLITDKRHKIPPGFIPPLAGTIMTMIAGTYGSNGGFAINPARDLGPRLWLLCAGYGGAAFSAHSFYFWIPLVGPIIGAIIGAWIYKVFVGLHGGMDSIEVTKSSETQKGYQEDGVLIGYTSSQGGTMSSQYGVPPPPLPQAPIPSYPTYQTPTRSFQPARDESTFSYSNPGYQRSYN</sequence>
<feature type="compositionally biased region" description="Pro residues" evidence="9">
    <location>
        <begin position="305"/>
        <end position="317"/>
    </location>
</feature>
<dbReference type="SUPFAM" id="SSF81338">
    <property type="entry name" value="Aquaporin-like"/>
    <property type="match status" value="1"/>
</dbReference>
<dbReference type="PROSITE" id="PS00221">
    <property type="entry name" value="MIP"/>
    <property type="match status" value="1"/>
</dbReference>
<keyword evidence="3 8" id="KW-0813">Transport</keyword>
<evidence type="ECO:0000256" key="6">
    <source>
        <dbReference type="ARBA" id="ARBA00023136"/>
    </source>
</evidence>
<evidence type="ECO:0000313" key="11">
    <source>
        <dbReference type="Proteomes" id="UP000887575"/>
    </source>
</evidence>
<dbReference type="GO" id="GO:0015250">
    <property type="term" value="F:water channel activity"/>
    <property type="evidence" value="ECO:0007669"/>
    <property type="project" value="TreeGrafter"/>
</dbReference>
<evidence type="ECO:0000256" key="5">
    <source>
        <dbReference type="ARBA" id="ARBA00022989"/>
    </source>
</evidence>
<dbReference type="GO" id="GO:0015254">
    <property type="term" value="F:glycerol channel activity"/>
    <property type="evidence" value="ECO:0007669"/>
    <property type="project" value="TreeGrafter"/>
</dbReference>
<dbReference type="InterPro" id="IPR022357">
    <property type="entry name" value="MIP_CS"/>
</dbReference>
<evidence type="ECO:0000256" key="10">
    <source>
        <dbReference type="SAM" id="Phobius"/>
    </source>
</evidence>